<evidence type="ECO:0000313" key="2">
    <source>
        <dbReference type="Proteomes" id="UP001152795"/>
    </source>
</evidence>
<keyword evidence="2" id="KW-1185">Reference proteome</keyword>
<dbReference type="AlphaFoldDB" id="A0A6S7H726"/>
<comment type="caution">
    <text evidence="1">The sequence shown here is derived from an EMBL/GenBank/DDBJ whole genome shotgun (WGS) entry which is preliminary data.</text>
</comment>
<dbReference type="Proteomes" id="UP001152795">
    <property type="component" value="Unassembled WGS sequence"/>
</dbReference>
<sequence length="106" mass="12154">MCQIVGRQRRGFLNLWIHVLSDASNFLRRLDELEHIPEAGEGDIFGTIDVVGLYPHIPHKDGLDSMKNVLSEFKEKVNVIEWYVDGVDLIELATLILENNYFKIDG</sequence>
<protein>
    <submittedName>
        <fullName evidence="1">Uncharacterized protein</fullName>
    </submittedName>
</protein>
<proteinExistence type="predicted"/>
<evidence type="ECO:0000313" key="1">
    <source>
        <dbReference type="EMBL" id="CAB4000524.1"/>
    </source>
</evidence>
<accession>A0A6S7H726</accession>
<reference evidence="1" key="1">
    <citation type="submission" date="2020-04" db="EMBL/GenBank/DDBJ databases">
        <authorList>
            <person name="Alioto T."/>
            <person name="Alioto T."/>
            <person name="Gomez Garrido J."/>
        </authorList>
    </citation>
    <scope>NUCLEOTIDE SEQUENCE</scope>
    <source>
        <strain evidence="1">A484AB</strain>
    </source>
</reference>
<gene>
    <name evidence="1" type="ORF">PACLA_8A087710</name>
</gene>
<dbReference type="EMBL" id="CACRXK020003857">
    <property type="protein sequence ID" value="CAB4000524.1"/>
    <property type="molecule type" value="Genomic_DNA"/>
</dbReference>
<name>A0A6S7H726_PARCT</name>
<organism evidence="1 2">
    <name type="scientific">Paramuricea clavata</name>
    <name type="common">Red gorgonian</name>
    <name type="synonym">Violescent sea-whip</name>
    <dbReference type="NCBI Taxonomy" id="317549"/>
    <lineage>
        <taxon>Eukaryota</taxon>
        <taxon>Metazoa</taxon>
        <taxon>Cnidaria</taxon>
        <taxon>Anthozoa</taxon>
        <taxon>Octocorallia</taxon>
        <taxon>Malacalcyonacea</taxon>
        <taxon>Plexauridae</taxon>
        <taxon>Paramuricea</taxon>
    </lineage>
</organism>